<dbReference type="EMBL" id="OZ034822">
    <property type="protein sequence ID" value="CAL1411732.1"/>
    <property type="molecule type" value="Genomic_DNA"/>
</dbReference>
<dbReference type="AlphaFoldDB" id="A0AAV2GN86"/>
<evidence type="ECO:0000313" key="1">
    <source>
        <dbReference type="EMBL" id="CAL1411732.1"/>
    </source>
</evidence>
<evidence type="ECO:0000313" key="2">
    <source>
        <dbReference type="Proteomes" id="UP001497516"/>
    </source>
</evidence>
<keyword evidence="2" id="KW-1185">Reference proteome</keyword>
<sequence length="129" mass="14306">MLHHDFRLLHNVLSHGILPQHGSLGAINNSHQAILTSLAYSHPIHVGNSLMLTLHNISTRSNIIEVHCGAFVTRLARRLGFDPVALGCTHVGRTIPLSLKHWLSMTQQDPPFAYFNEDGHYDAPPPEVP</sequence>
<proteinExistence type="predicted"/>
<gene>
    <name evidence="1" type="ORF">LTRI10_LOCUS51072</name>
</gene>
<protein>
    <submittedName>
        <fullName evidence="1">Uncharacterized protein</fullName>
    </submittedName>
</protein>
<dbReference type="Proteomes" id="UP001497516">
    <property type="component" value="Chromosome 9"/>
</dbReference>
<name>A0AAV2GN86_9ROSI</name>
<reference evidence="1 2" key="1">
    <citation type="submission" date="2024-04" db="EMBL/GenBank/DDBJ databases">
        <authorList>
            <person name="Fracassetti M."/>
        </authorList>
    </citation>
    <scope>NUCLEOTIDE SEQUENCE [LARGE SCALE GENOMIC DNA]</scope>
</reference>
<organism evidence="1 2">
    <name type="scientific">Linum trigynum</name>
    <dbReference type="NCBI Taxonomy" id="586398"/>
    <lineage>
        <taxon>Eukaryota</taxon>
        <taxon>Viridiplantae</taxon>
        <taxon>Streptophyta</taxon>
        <taxon>Embryophyta</taxon>
        <taxon>Tracheophyta</taxon>
        <taxon>Spermatophyta</taxon>
        <taxon>Magnoliopsida</taxon>
        <taxon>eudicotyledons</taxon>
        <taxon>Gunneridae</taxon>
        <taxon>Pentapetalae</taxon>
        <taxon>rosids</taxon>
        <taxon>fabids</taxon>
        <taxon>Malpighiales</taxon>
        <taxon>Linaceae</taxon>
        <taxon>Linum</taxon>
    </lineage>
</organism>
<accession>A0AAV2GN86</accession>